<dbReference type="EMBL" id="NCVQ01000007">
    <property type="protein sequence ID" value="PWZ16900.1"/>
    <property type="molecule type" value="Genomic_DNA"/>
</dbReference>
<evidence type="ECO:0000313" key="2">
    <source>
        <dbReference type="EMBL" id="PWZ16900.1"/>
    </source>
</evidence>
<feature type="region of interest" description="Disordered" evidence="1">
    <location>
        <begin position="131"/>
        <end position="153"/>
    </location>
</feature>
<dbReference type="PANTHER" id="PTHR35167">
    <property type="entry name" value="OS05G0216466 PROTEIN"/>
    <property type="match status" value="1"/>
</dbReference>
<feature type="region of interest" description="Disordered" evidence="1">
    <location>
        <begin position="1"/>
        <end position="20"/>
    </location>
</feature>
<feature type="compositionally biased region" description="Basic and acidic residues" evidence="1">
    <location>
        <begin position="55"/>
        <end position="75"/>
    </location>
</feature>
<proteinExistence type="predicted"/>
<sequence length="222" mass="23329">MFPAEVVEAESTAGSCTVAPAGTDQLDLEAAEQLIQLSGGDGDGAAAAAAVSESRSADSVKCHRKEKEAAVESRRRSAGRTPPPAAGGKDGNRSSESGVKCVDSSACSATAADVVAAEDNKVVVVESCRRGADQRLPTGKDRNGGFVHGEARKRPRFRSLAAIYSDTEPRRLTAGGGERHADRDPHPPEEEEGEKREARRVIAVDAEASKARRSVQLAHRSM</sequence>
<gene>
    <name evidence="2" type="ORF">Zm00014a_006139</name>
</gene>
<organism evidence="2 3">
    <name type="scientific">Zea mays</name>
    <name type="common">Maize</name>
    <dbReference type="NCBI Taxonomy" id="4577"/>
    <lineage>
        <taxon>Eukaryota</taxon>
        <taxon>Viridiplantae</taxon>
        <taxon>Streptophyta</taxon>
        <taxon>Embryophyta</taxon>
        <taxon>Tracheophyta</taxon>
        <taxon>Spermatophyta</taxon>
        <taxon>Magnoliopsida</taxon>
        <taxon>Liliopsida</taxon>
        <taxon>Poales</taxon>
        <taxon>Poaceae</taxon>
        <taxon>PACMAD clade</taxon>
        <taxon>Panicoideae</taxon>
        <taxon>Andropogonodae</taxon>
        <taxon>Andropogoneae</taxon>
        <taxon>Tripsacinae</taxon>
        <taxon>Zea</taxon>
    </lineage>
</organism>
<dbReference type="Proteomes" id="UP000251960">
    <property type="component" value="Chromosome 6"/>
</dbReference>
<accession>A0A3L6E7U5</accession>
<feature type="compositionally biased region" description="Basic and acidic residues" evidence="1">
    <location>
        <begin position="131"/>
        <end position="143"/>
    </location>
</feature>
<dbReference type="ExpressionAtlas" id="A0A3L6E7U5">
    <property type="expression patterns" value="baseline and differential"/>
</dbReference>
<feature type="compositionally biased region" description="Low complexity" evidence="1">
    <location>
        <begin position="44"/>
        <end position="54"/>
    </location>
</feature>
<evidence type="ECO:0000256" key="1">
    <source>
        <dbReference type="SAM" id="MobiDB-lite"/>
    </source>
</evidence>
<protein>
    <submittedName>
        <fullName evidence="2">Uncharacterized protein</fullName>
    </submittedName>
</protein>
<dbReference type="PANTHER" id="PTHR35167:SF3">
    <property type="entry name" value="OS05G0216466 PROTEIN"/>
    <property type="match status" value="1"/>
</dbReference>
<feature type="region of interest" description="Disordered" evidence="1">
    <location>
        <begin position="39"/>
        <end position="100"/>
    </location>
</feature>
<reference evidence="2 3" key="1">
    <citation type="journal article" date="2018" name="Nat. Genet.">
        <title>Extensive intraspecific gene order and gene structural variations between Mo17 and other maize genomes.</title>
        <authorList>
            <person name="Sun S."/>
            <person name="Zhou Y."/>
            <person name="Chen J."/>
            <person name="Shi J."/>
            <person name="Zhao H."/>
            <person name="Zhao H."/>
            <person name="Song W."/>
            <person name="Zhang M."/>
            <person name="Cui Y."/>
            <person name="Dong X."/>
            <person name="Liu H."/>
            <person name="Ma X."/>
            <person name="Jiao Y."/>
            <person name="Wang B."/>
            <person name="Wei X."/>
            <person name="Stein J.C."/>
            <person name="Glaubitz J.C."/>
            <person name="Lu F."/>
            <person name="Yu G."/>
            <person name="Liang C."/>
            <person name="Fengler K."/>
            <person name="Li B."/>
            <person name="Rafalski A."/>
            <person name="Schnable P.S."/>
            <person name="Ware D.H."/>
            <person name="Buckler E.S."/>
            <person name="Lai J."/>
        </authorList>
    </citation>
    <scope>NUCLEOTIDE SEQUENCE [LARGE SCALE GENOMIC DNA]</scope>
    <source>
        <strain evidence="3">cv. Missouri 17</strain>
        <tissue evidence="2">Seedling</tissue>
    </source>
</reference>
<comment type="caution">
    <text evidence="2">The sequence shown here is derived from an EMBL/GenBank/DDBJ whole genome shotgun (WGS) entry which is preliminary data.</text>
</comment>
<evidence type="ECO:0000313" key="3">
    <source>
        <dbReference type="Proteomes" id="UP000251960"/>
    </source>
</evidence>
<feature type="region of interest" description="Disordered" evidence="1">
    <location>
        <begin position="167"/>
        <end position="200"/>
    </location>
</feature>
<name>A0A3L6E7U5_MAIZE</name>
<dbReference type="AlphaFoldDB" id="A0A3L6E7U5"/>